<gene>
    <name evidence="2" type="ORF">PRVXH_002402</name>
</gene>
<dbReference type="RefSeq" id="WP_353892998.1">
    <property type="nucleotide sequence ID" value="NZ_CP159485.1"/>
</dbReference>
<dbReference type="PANTHER" id="PTHR39556:SF1">
    <property type="entry name" value="PROTEIN, PUTATIVE-RELATED"/>
    <property type="match status" value="1"/>
</dbReference>
<dbReference type="InterPro" id="IPR007294">
    <property type="entry name" value="DUF401"/>
</dbReference>
<feature type="transmembrane region" description="Helical" evidence="1">
    <location>
        <begin position="308"/>
        <end position="326"/>
    </location>
</feature>
<feature type="transmembrane region" description="Helical" evidence="1">
    <location>
        <begin position="27"/>
        <end position="47"/>
    </location>
</feature>
<dbReference type="EMBL" id="CP159485">
    <property type="protein sequence ID" value="XCI28442.1"/>
    <property type="molecule type" value="Genomic_DNA"/>
</dbReference>
<name>A0AAU8HSK9_9FIRM</name>
<organism evidence="2">
    <name type="scientific">Proteinivorax hydrogeniformans</name>
    <dbReference type="NCBI Taxonomy" id="1826727"/>
    <lineage>
        <taxon>Bacteria</taxon>
        <taxon>Bacillati</taxon>
        <taxon>Bacillota</taxon>
        <taxon>Clostridia</taxon>
        <taxon>Eubacteriales</taxon>
        <taxon>Proteinivoracaceae</taxon>
        <taxon>Proteinivorax</taxon>
    </lineage>
</organism>
<feature type="transmembrane region" description="Helical" evidence="1">
    <location>
        <begin position="353"/>
        <end position="375"/>
    </location>
</feature>
<sequence length="414" mass="45021">MVGIAGVILSLILVVFLSRKKVNIGLAMILGAAIVTSTSTITLKESIATFFNVFVTQEFIELALVVLLISLLGFIMKRASLLDTMISSLITLLGGSKLLMAAIPSLIGLLTVPGGAALSAPMVGESGKRLKLKDCQMGAINIFFRHMWFPIYPLYPPFLLITAMTDVEVKHIILVSFPIVVSGLAVSFLTMFKGITPIKTEKSNGLHKVKTFGSFLLSISPILLALTLSLGFSIMFPAAIFVSIVWVLILDAKKNFASWNKPIKKIKKDILPGINLTLAVTIFGIFFFKEILEASSVVEELMSDLQQLGLPLGLLVVLASGLSGLVTGSNSAALGISIPIFASAIAHNPLPYVLLMFMASLWSYVLSPIHLCLVLTKDYFKFDILAFYKWFIQPGLAMTIMTVIMIYILPYILP</sequence>
<feature type="transmembrane region" description="Helical" evidence="1">
    <location>
        <begin position="99"/>
        <end position="123"/>
    </location>
</feature>
<reference evidence="2" key="1">
    <citation type="journal article" date="2018" name="Antonie Van Leeuwenhoek">
        <title>Proteinivorax hydrogeniformans sp. nov., an anaerobic, haloalkaliphilic bacterium fermenting proteinaceous compounds with high hydrogen production.</title>
        <authorList>
            <person name="Boltyanskaya Y."/>
            <person name="Detkova E."/>
            <person name="Pimenov N."/>
            <person name="Kevbrin V."/>
        </authorList>
    </citation>
    <scope>NUCLEOTIDE SEQUENCE</scope>
    <source>
        <strain evidence="2">Z-710</strain>
    </source>
</reference>
<feature type="transmembrane region" description="Helical" evidence="1">
    <location>
        <begin position="270"/>
        <end position="288"/>
    </location>
</feature>
<reference evidence="2" key="2">
    <citation type="submission" date="2024-06" db="EMBL/GenBank/DDBJ databases">
        <authorList>
            <person name="Petrova K.O."/>
            <person name="Toshchakov S.V."/>
            <person name="Boltjanskaja Y.V."/>
            <person name="Kevbrin V.V."/>
        </authorList>
    </citation>
    <scope>NUCLEOTIDE SEQUENCE</scope>
    <source>
        <strain evidence="2">Z-710</strain>
    </source>
</reference>
<keyword evidence="1" id="KW-1133">Transmembrane helix</keyword>
<dbReference type="PANTHER" id="PTHR39556">
    <property type="entry name" value="PROTEIN, PUTATIVE-RELATED"/>
    <property type="match status" value="1"/>
</dbReference>
<dbReference type="Pfam" id="PF04165">
    <property type="entry name" value="DUF401"/>
    <property type="match status" value="1"/>
</dbReference>
<keyword evidence="1" id="KW-0472">Membrane</keyword>
<dbReference type="AlphaFoldDB" id="A0AAU8HSK9"/>
<evidence type="ECO:0000313" key="2">
    <source>
        <dbReference type="EMBL" id="XCI28442.1"/>
    </source>
</evidence>
<feature type="transmembrane region" description="Helical" evidence="1">
    <location>
        <begin position="172"/>
        <end position="192"/>
    </location>
</feature>
<proteinExistence type="predicted"/>
<evidence type="ECO:0000256" key="1">
    <source>
        <dbReference type="SAM" id="Phobius"/>
    </source>
</evidence>
<protein>
    <submittedName>
        <fullName evidence="2">DUF401 family protein</fullName>
    </submittedName>
</protein>
<accession>A0AAU8HSK9</accession>
<feature type="transmembrane region" description="Helical" evidence="1">
    <location>
        <begin position="234"/>
        <end position="250"/>
    </location>
</feature>
<keyword evidence="1" id="KW-0812">Transmembrane</keyword>
<feature type="transmembrane region" description="Helical" evidence="1">
    <location>
        <begin position="59"/>
        <end position="79"/>
    </location>
</feature>
<feature type="transmembrane region" description="Helical" evidence="1">
    <location>
        <begin position="387"/>
        <end position="413"/>
    </location>
</feature>